<dbReference type="AlphaFoldDB" id="A0A815KRE9"/>
<dbReference type="PROSITE" id="PS51211">
    <property type="entry name" value="VITELLOGENIN"/>
    <property type="match status" value="1"/>
</dbReference>
<dbReference type="Proteomes" id="UP000663829">
    <property type="component" value="Unassembled WGS sequence"/>
</dbReference>
<dbReference type="GO" id="GO:0005548">
    <property type="term" value="F:phospholipid transporter activity"/>
    <property type="evidence" value="ECO:0007669"/>
    <property type="project" value="InterPro"/>
</dbReference>
<comment type="caution">
    <text evidence="4">The sequence shown here is derived from an EMBL/GenBank/DDBJ whole genome shotgun (WGS) entry which is preliminary data.</text>
</comment>
<dbReference type="InterPro" id="IPR015819">
    <property type="entry name" value="Lipid_transp_b-sht_shell"/>
</dbReference>
<keyword evidence="1" id="KW-0732">Signal</keyword>
<dbReference type="GO" id="GO:0005783">
    <property type="term" value="C:endoplasmic reticulum"/>
    <property type="evidence" value="ECO:0007669"/>
    <property type="project" value="TreeGrafter"/>
</dbReference>
<dbReference type="OrthoDB" id="5865932at2759"/>
<dbReference type="Pfam" id="PF01347">
    <property type="entry name" value="Vitellogenin_N"/>
    <property type="match status" value="1"/>
</dbReference>
<dbReference type="InterPro" id="IPR039988">
    <property type="entry name" value="MTTP"/>
</dbReference>
<dbReference type="PANTHER" id="PTHR13024:SF0">
    <property type="entry name" value="MICROSOMAL TRIACYLGLYCEROL TRANSFER PROTEIN"/>
    <property type="match status" value="1"/>
</dbReference>
<dbReference type="PANTHER" id="PTHR13024">
    <property type="entry name" value="MICROSOMAL TRIGLYCERIDE TRANSFER PROTEIN, LARGE SUBUNIT"/>
    <property type="match status" value="1"/>
</dbReference>
<dbReference type="EMBL" id="CAJNOQ010017110">
    <property type="protein sequence ID" value="CAF1393283.1"/>
    <property type="molecule type" value="Genomic_DNA"/>
</dbReference>
<dbReference type="SUPFAM" id="SSF56968">
    <property type="entry name" value="Lipovitellin-phosvitin complex, beta-sheet shell regions"/>
    <property type="match status" value="1"/>
</dbReference>
<feature type="non-terminal residue" evidence="4">
    <location>
        <position position="497"/>
    </location>
</feature>
<evidence type="ECO:0000313" key="5">
    <source>
        <dbReference type="EMBL" id="CAF4287607.1"/>
    </source>
</evidence>
<dbReference type="GO" id="GO:0042157">
    <property type="term" value="P:lipoprotein metabolic process"/>
    <property type="evidence" value="ECO:0007669"/>
    <property type="project" value="TreeGrafter"/>
</dbReference>
<reference evidence="4" key="1">
    <citation type="submission" date="2021-02" db="EMBL/GenBank/DDBJ databases">
        <authorList>
            <person name="Nowell W R."/>
        </authorList>
    </citation>
    <scope>NUCLEOTIDE SEQUENCE</scope>
</reference>
<proteinExistence type="predicted"/>
<dbReference type="SMART" id="SM00638">
    <property type="entry name" value="LPD_N"/>
    <property type="match status" value="1"/>
</dbReference>
<keyword evidence="6" id="KW-1185">Reference proteome</keyword>
<protein>
    <recommendedName>
        <fullName evidence="3">Vitellogenin domain-containing protein</fullName>
    </recommendedName>
</protein>
<comment type="caution">
    <text evidence="2">Lacks conserved residue(s) required for the propagation of feature annotation.</text>
</comment>
<accession>A0A815KRE9</accession>
<evidence type="ECO:0000313" key="4">
    <source>
        <dbReference type="EMBL" id="CAF1393283.1"/>
    </source>
</evidence>
<dbReference type="InterPro" id="IPR015816">
    <property type="entry name" value="Vitellinogen_b-sht_N"/>
</dbReference>
<dbReference type="InterPro" id="IPR001747">
    <property type="entry name" value="Vitellogenin_N"/>
</dbReference>
<dbReference type="GO" id="GO:0005794">
    <property type="term" value="C:Golgi apparatus"/>
    <property type="evidence" value="ECO:0007669"/>
    <property type="project" value="TreeGrafter"/>
</dbReference>
<dbReference type="Gene3D" id="2.30.230.10">
    <property type="entry name" value="Lipovitellin, beta-sheet shell regions, chain A"/>
    <property type="match status" value="1"/>
</dbReference>
<evidence type="ECO:0000256" key="1">
    <source>
        <dbReference type="ARBA" id="ARBA00022729"/>
    </source>
</evidence>
<dbReference type="Proteomes" id="UP000681722">
    <property type="component" value="Unassembled WGS sequence"/>
</dbReference>
<organism evidence="4 6">
    <name type="scientific">Didymodactylos carnosus</name>
    <dbReference type="NCBI Taxonomy" id="1234261"/>
    <lineage>
        <taxon>Eukaryota</taxon>
        <taxon>Metazoa</taxon>
        <taxon>Spiralia</taxon>
        <taxon>Gnathifera</taxon>
        <taxon>Rotifera</taxon>
        <taxon>Eurotatoria</taxon>
        <taxon>Bdelloidea</taxon>
        <taxon>Philodinida</taxon>
        <taxon>Philodinidae</taxon>
        <taxon>Didymodactylos</taxon>
    </lineage>
</organism>
<dbReference type="EMBL" id="CAJOBC010082521">
    <property type="protein sequence ID" value="CAF4287607.1"/>
    <property type="molecule type" value="Genomic_DNA"/>
</dbReference>
<evidence type="ECO:0000259" key="3">
    <source>
        <dbReference type="PROSITE" id="PS51211"/>
    </source>
</evidence>
<name>A0A815KRE9_9BILA</name>
<dbReference type="GO" id="GO:0016323">
    <property type="term" value="C:basolateral plasma membrane"/>
    <property type="evidence" value="ECO:0007669"/>
    <property type="project" value="TreeGrafter"/>
</dbReference>
<gene>
    <name evidence="4" type="ORF">GPM918_LOCUS32902</name>
    <name evidence="5" type="ORF">SRO942_LOCUS33574</name>
</gene>
<sequence length="497" mass="58078">FHESDFQFKSNIDYLYHYSTDVHIDDKIWEGSKESEHKRKSDSSFHIYAHLNVTSVWQTENGDKHLLRIDLKELRFLNTTNPHSIINSVTLNTLSQYPVMTLWQSGKIMQVYFNEKDNLASKNLKKGIISLFQYKQDNTYEIDTLGRCTTEYYVSNDRLVKDIYHCTNVHYNDEYTSLKTVLNYTLDFQSTCVYTFENSSLKTCLCSDLVFSKLIIPQLTGFRVMSRLNIELIEKVSNNKHQIFSTMNDALKTILDITPDQYHSLETEKQIHPCNDYCKKFDEFIKDHKQYLRRQSIGNHTSSTIFLQLILLVRRQNEQTLINSLNNATNSIRFTLIEAYISSQTSTAINVVLKYLDNDENKNKELIECFLMAAAFIPRPSEFLFEQLMNRFRNLDNQIETSIYSTLGAIVHKIYYDNEKTSIIEQYTNFIQNSLKEHSKTQNTKRLVYLSLYNAKVGLYQNILIDEIRSCSDTNLCWLALSALTQLDCTLLSTDVC</sequence>
<evidence type="ECO:0000256" key="2">
    <source>
        <dbReference type="PROSITE-ProRule" id="PRU00557"/>
    </source>
</evidence>
<evidence type="ECO:0000313" key="6">
    <source>
        <dbReference type="Proteomes" id="UP000663829"/>
    </source>
</evidence>
<feature type="domain" description="Vitellogenin" evidence="3">
    <location>
        <begin position="8"/>
        <end position="497"/>
    </location>
</feature>